<dbReference type="PIRSF" id="PIRSF037565">
    <property type="entry name" value="RRNA_m2G_Mtase_RsmD_prd"/>
    <property type="match status" value="1"/>
</dbReference>
<accession>A0A432Z8L0</accession>
<name>A0A432Z8L0_9GAMM</name>
<keyword evidence="4" id="KW-0808">Transferase</keyword>
<gene>
    <name evidence="8" type="ORF">CWI80_02400</name>
</gene>
<organism evidence="8 9">
    <name type="scientific">Pseudidiomarina sediminum</name>
    <dbReference type="NCBI Taxonomy" id="431675"/>
    <lineage>
        <taxon>Bacteria</taxon>
        <taxon>Pseudomonadati</taxon>
        <taxon>Pseudomonadota</taxon>
        <taxon>Gammaproteobacteria</taxon>
        <taxon>Alteromonadales</taxon>
        <taxon>Idiomarinaceae</taxon>
        <taxon>Pseudidiomarina</taxon>
    </lineage>
</organism>
<dbReference type="InterPro" id="IPR007848">
    <property type="entry name" value="Small_mtfrase_dom"/>
</dbReference>
<dbReference type="GO" id="GO:0003676">
    <property type="term" value="F:nucleic acid binding"/>
    <property type="evidence" value="ECO:0007669"/>
    <property type="project" value="InterPro"/>
</dbReference>
<dbReference type="Pfam" id="PF05175">
    <property type="entry name" value="MTS"/>
    <property type="match status" value="1"/>
</dbReference>
<dbReference type="PROSITE" id="PS00092">
    <property type="entry name" value="N6_MTASE"/>
    <property type="match status" value="1"/>
</dbReference>
<evidence type="ECO:0000256" key="4">
    <source>
        <dbReference type="ARBA" id="ARBA00022679"/>
    </source>
</evidence>
<dbReference type="CDD" id="cd02440">
    <property type="entry name" value="AdoMet_MTases"/>
    <property type="match status" value="1"/>
</dbReference>
<keyword evidence="2" id="KW-0698">rRNA processing</keyword>
<protein>
    <submittedName>
        <fullName evidence="8">Uncharacterized protein</fullName>
    </submittedName>
</protein>
<evidence type="ECO:0000259" key="6">
    <source>
        <dbReference type="Pfam" id="PF05175"/>
    </source>
</evidence>
<dbReference type="InterPro" id="IPR017237">
    <property type="entry name" value="RLMG"/>
</dbReference>
<dbReference type="GO" id="GO:0008990">
    <property type="term" value="F:rRNA (guanine-N2-)-methyltransferase activity"/>
    <property type="evidence" value="ECO:0007669"/>
    <property type="project" value="InterPro"/>
</dbReference>
<dbReference type="STRING" id="1122124.GCA_000423165_00920"/>
<dbReference type="InterPro" id="IPR029063">
    <property type="entry name" value="SAM-dependent_MTases_sf"/>
</dbReference>
<dbReference type="InterPro" id="IPR046977">
    <property type="entry name" value="RsmC/RlmG"/>
</dbReference>
<dbReference type="InterPro" id="IPR002052">
    <property type="entry name" value="DNA_methylase_N6_adenine_CS"/>
</dbReference>
<dbReference type="EMBL" id="PIQE01000001">
    <property type="protein sequence ID" value="RUO74224.1"/>
    <property type="molecule type" value="Genomic_DNA"/>
</dbReference>
<evidence type="ECO:0000313" key="8">
    <source>
        <dbReference type="EMBL" id="RUO74224.1"/>
    </source>
</evidence>
<proteinExistence type="predicted"/>
<evidence type="ECO:0000256" key="2">
    <source>
        <dbReference type="ARBA" id="ARBA00022552"/>
    </source>
</evidence>
<evidence type="ECO:0000313" key="9">
    <source>
        <dbReference type="Proteomes" id="UP000287022"/>
    </source>
</evidence>
<reference evidence="9" key="1">
    <citation type="journal article" date="2018" name="Front. Microbiol.">
        <title>Genome-Based Analysis Reveals the Taxonomy and Diversity of the Family Idiomarinaceae.</title>
        <authorList>
            <person name="Liu Y."/>
            <person name="Lai Q."/>
            <person name="Shao Z."/>
        </authorList>
    </citation>
    <scope>NUCLEOTIDE SEQUENCE [LARGE SCALE GENOMIC DNA]</scope>
    <source>
        <strain evidence="9">c121</strain>
    </source>
</reference>
<evidence type="ECO:0000256" key="5">
    <source>
        <dbReference type="ARBA" id="ARBA00022691"/>
    </source>
</evidence>
<dbReference type="InterPro" id="IPR058679">
    <property type="entry name" value="RlmG_N"/>
</dbReference>
<dbReference type="GO" id="GO:0005737">
    <property type="term" value="C:cytoplasm"/>
    <property type="evidence" value="ECO:0007669"/>
    <property type="project" value="InterPro"/>
</dbReference>
<dbReference type="PANTHER" id="PTHR47816:SF5">
    <property type="entry name" value="RIBOSOMAL RNA LARGE SUBUNIT METHYLTRANSFERASE G"/>
    <property type="match status" value="1"/>
</dbReference>
<dbReference type="Pfam" id="PF26049">
    <property type="entry name" value="RLMG_N"/>
    <property type="match status" value="1"/>
</dbReference>
<dbReference type="Gene3D" id="3.40.50.150">
    <property type="entry name" value="Vaccinia Virus protein VP39"/>
    <property type="match status" value="2"/>
</dbReference>
<evidence type="ECO:0000259" key="7">
    <source>
        <dbReference type="Pfam" id="PF26049"/>
    </source>
</evidence>
<dbReference type="AlphaFoldDB" id="A0A432Z8L0"/>
<dbReference type="PANTHER" id="PTHR47816">
    <property type="entry name" value="RIBOSOMAL RNA SMALL SUBUNIT METHYLTRANSFERASE C"/>
    <property type="match status" value="1"/>
</dbReference>
<evidence type="ECO:0000256" key="1">
    <source>
        <dbReference type="ARBA" id="ARBA00022490"/>
    </source>
</evidence>
<dbReference type="Proteomes" id="UP000287022">
    <property type="component" value="Unassembled WGS sequence"/>
</dbReference>
<sequence>MVKHRTPAPASTMLRSPLGNWQLHRYPVRSNDPLQAWDAADELLHAQLATLQQTQLPQHPLLVNDSFGALVVAVATQSWCSYTDSYVSHQAQLHNLEHNNLPTSGKQLAGLDTLPADRDLVLMKLPKSQSLLAFQLAKLSAELPSGTPIIVAAKSKLFTPAVRALFQNYCTDVSVSLIQRKCRILQGQLSPNLAEEVASTNTWQVPERGLTLHHLPGVFARNQLDIGARLLLDNLPAAGAEQVIDLGCGNGVLGLCYAKHSPASAVTWVDESYLAVASCARNVEANLPPSDGYRCVVDDCLTQQADNSVDLVLCNPPFHQEHAITEHIARQMFQDAKRVLRHGGELRLVANRHLPYYHFLKRLFRNVKTVASNTKFMVLSCTL</sequence>
<keyword evidence="9" id="KW-1185">Reference proteome</keyword>
<comment type="caution">
    <text evidence="8">The sequence shown here is derived from an EMBL/GenBank/DDBJ whole genome shotgun (WGS) entry which is preliminary data.</text>
</comment>
<keyword evidence="1" id="KW-0963">Cytoplasm</keyword>
<feature type="domain" description="RlmG N-terminal" evidence="7">
    <location>
        <begin position="14"/>
        <end position="189"/>
    </location>
</feature>
<keyword evidence="5" id="KW-0949">S-adenosyl-L-methionine</keyword>
<dbReference type="SUPFAM" id="SSF53335">
    <property type="entry name" value="S-adenosyl-L-methionine-dependent methyltransferases"/>
    <property type="match status" value="1"/>
</dbReference>
<evidence type="ECO:0000256" key="3">
    <source>
        <dbReference type="ARBA" id="ARBA00022603"/>
    </source>
</evidence>
<keyword evidence="3" id="KW-0489">Methyltransferase</keyword>
<feature type="domain" description="Methyltransferase small" evidence="6">
    <location>
        <begin position="210"/>
        <end position="379"/>
    </location>
</feature>